<proteinExistence type="predicted"/>
<gene>
    <name evidence="2" type="ORF">PVAP13_2NG539803</name>
</gene>
<evidence type="ECO:0000313" key="2">
    <source>
        <dbReference type="EMBL" id="KAG2637560.1"/>
    </source>
</evidence>
<dbReference type="EMBL" id="CM029040">
    <property type="protein sequence ID" value="KAG2637560.1"/>
    <property type="molecule type" value="Genomic_DNA"/>
</dbReference>
<protein>
    <submittedName>
        <fullName evidence="2">Uncharacterized protein</fullName>
    </submittedName>
</protein>
<feature type="region of interest" description="Disordered" evidence="1">
    <location>
        <begin position="110"/>
        <end position="129"/>
    </location>
</feature>
<dbReference type="Proteomes" id="UP000823388">
    <property type="component" value="Chromosome 2N"/>
</dbReference>
<name>A0A8T0VQP3_PANVG</name>
<feature type="region of interest" description="Disordered" evidence="1">
    <location>
        <begin position="1"/>
        <end position="30"/>
    </location>
</feature>
<sequence>MDLTARAVFRSAAPPQGSPGRSTGLGRGARKWRLHLRRRLSRISGGLPKPAGWPPPCSGTSAHGRFARAHGDDLDRTCSIRRPGWHLVYRPPLAFAASAACCASPERCPHDGDRRAGRRRHRRPRGGGEEAAGCRYAVAPIGVARIGDSAAAASRREVKPPYVVPCHPMPGLPVYMVYWRPAWRRSALSC</sequence>
<organism evidence="2 3">
    <name type="scientific">Panicum virgatum</name>
    <name type="common">Blackwell switchgrass</name>
    <dbReference type="NCBI Taxonomy" id="38727"/>
    <lineage>
        <taxon>Eukaryota</taxon>
        <taxon>Viridiplantae</taxon>
        <taxon>Streptophyta</taxon>
        <taxon>Embryophyta</taxon>
        <taxon>Tracheophyta</taxon>
        <taxon>Spermatophyta</taxon>
        <taxon>Magnoliopsida</taxon>
        <taxon>Liliopsida</taxon>
        <taxon>Poales</taxon>
        <taxon>Poaceae</taxon>
        <taxon>PACMAD clade</taxon>
        <taxon>Panicoideae</taxon>
        <taxon>Panicodae</taxon>
        <taxon>Paniceae</taxon>
        <taxon>Panicinae</taxon>
        <taxon>Panicum</taxon>
        <taxon>Panicum sect. Hiantes</taxon>
    </lineage>
</organism>
<accession>A0A8T0VQP3</accession>
<dbReference type="AlphaFoldDB" id="A0A8T0VQP3"/>
<keyword evidence="3" id="KW-1185">Reference proteome</keyword>
<reference evidence="2" key="1">
    <citation type="submission" date="2020-05" db="EMBL/GenBank/DDBJ databases">
        <title>WGS assembly of Panicum virgatum.</title>
        <authorList>
            <person name="Lovell J.T."/>
            <person name="Jenkins J."/>
            <person name="Shu S."/>
            <person name="Juenger T.E."/>
            <person name="Schmutz J."/>
        </authorList>
    </citation>
    <scope>NUCLEOTIDE SEQUENCE</scope>
    <source>
        <strain evidence="2">AP13</strain>
    </source>
</reference>
<feature type="compositionally biased region" description="Basic residues" evidence="1">
    <location>
        <begin position="116"/>
        <end position="125"/>
    </location>
</feature>
<evidence type="ECO:0000256" key="1">
    <source>
        <dbReference type="SAM" id="MobiDB-lite"/>
    </source>
</evidence>
<comment type="caution">
    <text evidence="2">The sequence shown here is derived from an EMBL/GenBank/DDBJ whole genome shotgun (WGS) entry which is preliminary data.</text>
</comment>
<evidence type="ECO:0000313" key="3">
    <source>
        <dbReference type="Proteomes" id="UP000823388"/>
    </source>
</evidence>